<dbReference type="InterPro" id="IPR046825">
    <property type="entry name" value="PDH_C"/>
</dbReference>
<dbReference type="SUPFAM" id="SSF48179">
    <property type="entry name" value="6-phosphogluconate dehydrogenase C-terminal domain-like"/>
    <property type="match status" value="1"/>
</dbReference>
<dbReference type="EMBL" id="JBEOZY010000037">
    <property type="protein sequence ID" value="MER6168255.1"/>
    <property type="molecule type" value="Genomic_DNA"/>
</dbReference>
<feature type="domain" description="Prephenate/arogenate dehydrogenase" evidence="3">
    <location>
        <begin position="2"/>
        <end position="282"/>
    </location>
</feature>
<protein>
    <submittedName>
        <fullName evidence="4">Prephenate dehydrogenase</fullName>
        <ecNumber evidence="4">1.3.1.12</ecNumber>
    </submittedName>
</protein>
<keyword evidence="5" id="KW-1185">Reference proteome</keyword>
<evidence type="ECO:0000256" key="2">
    <source>
        <dbReference type="ARBA" id="ARBA00023002"/>
    </source>
</evidence>
<gene>
    <name evidence="4" type="ORF">ABT188_27515</name>
</gene>
<dbReference type="RefSeq" id="WP_352149617.1">
    <property type="nucleotide sequence ID" value="NZ_JBEOZY010000037.1"/>
</dbReference>
<evidence type="ECO:0000313" key="4">
    <source>
        <dbReference type="EMBL" id="MER6168255.1"/>
    </source>
</evidence>
<dbReference type="NCBIfam" id="NF005112">
    <property type="entry name" value="PRK06545.2-4"/>
    <property type="match status" value="1"/>
</dbReference>
<evidence type="ECO:0000259" key="3">
    <source>
        <dbReference type="PROSITE" id="PS51176"/>
    </source>
</evidence>
<dbReference type="PANTHER" id="PTHR21363:SF0">
    <property type="entry name" value="PREPHENATE DEHYDROGENASE [NADP(+)]"/>
    <property type="match status" value="1"/>
</dbReference>
<dbReference type="InterPro" id="IPR050812">
    <property type="entry name" value="Preph/Arog_dehydrog"/>
</dbReference>
<reference evidence="4 5" key="1">
    <citation type="submission" date="2024-06" db="EMBL/GenBank/DDBJ databases">
        <title>The Natural Products Discovery Center: Release of the First 8490 Sequenced Strains for Exploring Actinobacteria Biosynthetic Diversity.</title>
        <authorList>
            <person name="Kalkreuter E."/>
            <person name="Kautsar S.A."/>
            <person name="Yang D."/>
            <person name="Bader C.D."/>
            <person name="Teijaro C.N."/>
            <person name="Fluegel L."/>
            <person name="Davis C.M."/>
            <person name="Simpson J.R."/>
            <person name="Lauterbach L."/>
            <person name="Steele A.D."/>
            <person name="Gui C."/>
            <person name="Meng S."/>
            <person name="Li G."/>
            <person name="Viehrig K."/>
            <person name="Ye F."/>
            <person name="Su P."/>
            <person name="Kiefer A.F."/>
            <person name="Nichols A."/>
            <person name="Cepeda A.J."/>
            <person name="Yan W."/>
            <person name="Fan B."/>
            <person name="Jiang Y."/>
            <person name="Adhikari A."/>
            <person name="Zheng C.-J."/>
            <person name="Schuster L."/>
            <person name="Cowan T.M."/>
            <person name="Smanski M.J."/>
            <person name="Chevrette M.G."/>
            <person name="De Carvalho L.P.S."/>
            <person name="Shen B."/>
        </authorList>
    </citation>
    <scope>NUCLEOTIDE SEQUENCE [LARGE SCALE GENOMIC DNA]</scope>
    <source>
        <strain evidence="4 5">NPDC001615</strain>
    </source>
</reference>
<dbReference type="Gene3D" id="3.40.50.720">
    <property type="entry name" value="NAD(P)-binding Rossmann-like Domain"/>
    <property type="match status" value="1"/>
</dbReference>
<proteinExistence type="inferred from homology"/>
<dbReference type="InterPro" id="IPR046826">
    <property type="entry name" value="PDH_N"/>
</dbReference>
<dbReference type="PROSITE" id="PS51176">
    <property type="entry name" value="PDH_ADH"/>
    <property type="match status" value="1"/>
</dbReference>
<dbReference type="EC" id="1.3.1.12" evidence="4"/>
<dbReference type="PANTHER" id="PTHR21363">
    <property type="entry name" value="PREPHENATE DEHYDROGENASE"/>
    <property type="match status" value="1"/>
</dbReference>
<evidence type="ECO:0000256" key="1">
    <source>
        <dbReference type="ARBA" id="ARBA00007964"/>
    </source>
</evidence>
<dbReference type="Gene3D" id="1.10.3660.10">
    <property type="entry name" value="6-phosphogluconate dehydrogenase C-terminal like domain"/>
    <property type="match status" value="1"/>
</dbReference>
<dbReference type="InterPro" id="IPR003099">
    <property type="entry name" value="Prephen_DH"/>
</dbReference>
<dbReference type="Proteomes" id="UP001496720">
    <property type="component" value="Unassembled WGS sequence"/>
</dbReference>
<dbReference type="SUPFAM" id="SSF51735">
    <property type="entry name" value="NAD(P)-binding Rossmann-fold domains"/>
    <property type="match status" value="1"/>
</dbReference>
<dbReference type="InterPro" id="IPR036291">
    <property type="entry name" value="NAD(P)-bd_dom_sf"/>
</dbReference>
<dbReference type="InterPro" id="IPR008927">
    <property type="entry name" value="6-PGluconate_DH-like_C_sf"/>
</dbReference>
<keyword evidence="2 4" id="KW-0560">Oxidoreductase</keyword>
<accession>A0ABV1T2Q9</accession>
<organism evidence="4 5">
    <name type="scientific">Streptomyces violaceorubidus</name>
    <dbReference type="NCBI Taxonomy" id="284042"/>
    <lineage>
        <taxon>Bacteria</taxon>
        <taxon>Bacillati</taxon>
        <taxon>Actinomycetota</taxon>
        <taxon>Actinomycetes</taxon>
        <taxon>Kitasatosporales</taxon>
        <taxon>Streptomycetaceae</taxon>
        <taxon>Streptomyces</taxon>
    </lineage>
</organism>
<dbReference type="Pfam" id="PF02153">
    <property type="entry name" value="PDH_N"/>
    <property type="match status" value="1"/>
</dbReference>
<evidence type="ECO:0000313" key="5">
    <source>
        <dbReference type="Proteomes" id="UP001496720"/>
    </source>
</evidence>
<comment type="caution">
    <text evidence="4">The sequence shown here is derived from an EMBL/GenBank/DDBJ whole genome shotgun (WGS) entry which is preliminary data.</text>
</comment>
<dbReference type="Pfam" id="PF20463">
    <property type="entry name" value="PDH_C"/>
    <property type="match status" value="1"/>
</dbReference>
<sequence>MRCAVIVGTGLIGTSVALALRERGVTTYLMDSDPTAARTAAALGAGLAQEPPEVADIAVLAVPPVRVAPVLADLQKRGTARFYTDVASVKGLPQREVEALGCELTAVVGGHPLAGGERSGPLAARGDLFTGRPWVLVPSEHTSAVALNTALELVALCGATPVLLDGESHDRAVALISHAPHLVASLTAGRLLEGGESALRLAGQGLRDVTRIAAGSPALWTDILSANPVPVAEVLEALAADALAAAGALRRIGRGDTDAAAAMDTLTELLQRGVDGRRAIPGKHGMPDGALTAVEVSVGDSPGELARLFAAAAAAGANVEDVGMEHSADQPTGRARLAVLESSASALAEALGADGWAVRLGDWPGGP</sequence>
<dbReference type="GO" id="GO:0008977">
    <property type="term" value="F:prephenate dehydrogenase (NAD+) activity"/>
    <property type="evidence" value="ECO:0007669"/>
    <property type="project" value="UniProtKB-EC"/>
</dbReference>
<name>A0ABV1T2Q9_9ACTN</name>
<comment type="similarity">
    <text evidence="1">Belongs to the prephenate/arogenate dehydrogenase family.</text>
</comment>
<dbReference type="NCBIfam" id="NF005109">
    <property type="entry name" value="PRK06545.2-1"/>
    <property type="match status" value="1"/>
</dbReference>